<dbReference type="RefSeq" id="WP_183211510.1">
    <property type="nucleotide sequence ID" value="NZ_JACHOR010000001.1"/>
</dbReference>
<dbReference type="EMBL" id="JACHOR010000001">
    <property type="protein sequence ID" value="MBB5744527.1"/>
    <property type="molecule type" value="Genomic_DNA"/>
</dbReference>
<protein>
    <recommendedName>
        <fullName evidence="3">Flagellar basal-body/hook protein C-terminal domain-containing protein</fullName>
    </recommendedName>
</protein>
<organism evidence="1 2">
    <name type="scientific">Brevundimonas variabilis</name>
    <dbReference type="NCBI Taxonomy" id="74312"/>
    <lineage>
        <taxon>Bacteria</taxon>
        <taxon>Pseudomonadati</taxon>
        <taxon>Pseudomonadota</taxon>
        <taxon>Alphaproteobacteria</taxon>
        <taxon>Caulobacterales</taxon>
        <taxon>Caulobacteraceae</taxon>
        <taxon>Brevundimonas</taxon>
    </lineage>
</organism>
<evidence type="ECO:0008006" key="3">
    <source>
        <dbReference type="Google" id="ProtNLM"/>
    </source>
</evidence>
<dbReference type="AlphaFoldDB" id="A0A7W9CG27"/>
<accession>A0A7W9CG27</accession>
<name>A0A7W9CG27_9CAUL</name>
<gene>
    <name evidence="1" type="ORF">GGR13_000099</name>
</gene>
<sequence>MSAMSIAAVGIADATARFDASARRTANAPLNNLAEEAVERIKAEVALKANVSVLRSASETTGTLLDLLA</sequence>
<evidence type="ECO:0000313" key="2">
    <source>
        <dbReference type="Proteomes" id="UP000545037"/>
    </source>
</evidence>
<keyword evidence="2" id="KW-1185">Reference proteome</keyword>
<evidence type="ECO:0000313" key="1">
    <source>
        <dbReference type="EMBL" id="MBB5744527.1"/>
    </source>
</evidence>
<dbReference type="Proteomes" id="UP000545037">
    <property type="component" value="Unassembled WGS sequence"/>
</dbReference>
<comment type="caution">
    <text evidence="1">The sequence shown here is derived from an EMBL/GenBank/DDBJ whole genome shotgun (WGS) entry which is preliminary data.</text>
</comment>
<reference evidence="1 2" key="1">
    <citation type="submission" date="2020-08" db="EMBL/GenBank/DDBJ databases">
        <title>Genomic Encyclopedia of Type Strains, Phase IV (KMG-IV): sequencing the most valuable type-strain genomes for metagenomic binning, comparative biology and taxonomic classification.</title>
        <authorList>
            <person name="Goeker M."/>
        </authorList>
    </citation>
    <scope>NUCLEOTIDE SEQUENCE [LARGE SCALE GENOMIC DNA]</scope>
    <source>
        <strain evidence="1 2">DSM 4737</strain>
    </source>
</reference>
<proteinExistence type="predicted"/>